<evidence type="ECO:0000313" key="1">
    <source>
        <dbReference type="EMBL" id="MBS3849850.1"/>
    </source>
</evidence>
<proteinExistence type="predicted"/>
<evidence type="ECO:0000313" key="2">
    <source>
        <dbReference type="Proteomes" id="UP000678281"/>
    </source>
</evidence>
<comment type="caution">
    <text evidence="1">The sequence shown here is derived from an EMBL/GenBank/DDBJ whole genome shotgun (WGS) entry which is preliminary data.</text>
</comment>
<dbReference type="Pfam" id="PF14486">
    <property type="entry name" value="DUF4432"/>
    <property type="match status" value="1"/>
</dbReference>
<protein>
    <submittedName>
        <fullName evidence="1">Aldose 1-epimerase family protein</fullName>
    </submittedName>
</protein>
<dbReference type="InterPro" id="IPR027839">
    <property type="entry name" value="DUF4432"/>
</dbReference>
<dbReference type="InterPro" id="IPR014718">
    <property type="entry name" value="GH-type_carb-bd"/>
</dbReference>
<sequence>MVELFGENLSRRALAERAGALSQFAGVRLMTLGDGLERGIRMLEFRTGTGLRFTVLIDRAFDLADCEFKGQSIGWNSPAGFRHPGLHEYEGEGGLAWARSFSGLLVTCGLDHILFMNDVPADNYVYGPKETVSHSLHGRVGTIPAKLSGYGERWEGDRCFLWAEGVVQQAAVFGEDLHLIRRIEAEVGTNEIRMSDRVVNHGFYKTPHMLCYHINVGHPVLDAGSRYLAPIRDVVWAAHAGADYEKQQTGYRTLPAPQHGFHEQVWQHEMGADAAGEVPVALVNDRIGLGFEVTTRKEQFPCQFEWQNLQAGQYALGIEPSTHHVLGNLAARERGEMIWLEHGGERRYDTIFRVLDGAQAIAASEARITAIAQQPQSDYPMPSGFHAKLEGRL</sequence>
<accession>A0A942IEW2</accession>
<dbReference type="EMBL" id="JAGXTP010000002">
    <property type="protein sequence ID" value="MBS3849850.1"/>
    <property type="molecule type" value="Genomic_DNA"/>
</dbReference>
<organism evidence="1 2">
    <name type="scientific">Devosia litorisediminis</name>
    <dbReference type="NCBI Taxonomy" id="2829817"/>
    <lineage>
        <taxon>Bacteria</taxon>
        <taxon>Pseudomonadati</taxon>
        <taxon>Pseudomonadota</taxon>
        <taxon>Alphaproteobacteria</taxon>
        <taxon>Hyphomicrobiales</taxon>
        <taxon>Devosiaceae</taxon>
        <taxon>Devosia</taxon>
    </lineage>
</organism>
<reference evidence="1" key="1">
    <citation type="submission" date="2021-04" db="EMBL/GenBank/DDBJ databases">
        <title>Devosia litorisediminis sp. nov., isolated from a sand dune.</title>
        <authorList>
            <person name="Park S."/>
            <person name="Yoon J.-H."/>
        </authorList>
    </citation>
    <scope>NUCLEOTIDE SEQUENCE</scope>
    <source>
        <strain evidence="1">BSSL-BM10</strain>
    </source>
</reference>
<name>A0A942IEW2_9HYPH</name>
<dbReference type="Proteomes" id="UP000678281">
    <property type="component" value="Unassembled WGS sequence"/>
</dbReference>
<dbReference type="CDD" id="cd09023">
    <property type="entry name" value="Aldose_epim_Ec_c4013"/>
    <property type="match status" value="1"/>
</dbReference>
<keyword evidence="2" id="KW-1185">Reference proteome</keyword>
<gene>
    <name evidence="1" type="ORF">KD146_14200</name>
</gene>
<dbReference type="AlphaFoldDB" id="A0A942IEW2"/>
<dbReference type="Gene3D" id="2.70.98.10">
    <property type="match status" value="1"/>
</dbReference>
<dbReference type="RefSeq" id="WP_212659479.1">
    <property type="nucleotide sequence ID" value="NZ_JAGXTP010000002.1"/>
</dbReference>
<dbReference type="GO" id="GO:0030246">
    <property type="term" value="F:carbohydrate binding"/>
    <property type="evidence" value="ECO:0007669"/>
    <property type="project" value="InterPro"/>
</dbReference>